<evidence type="ECO:0000256" key="4">
    <source>
        <dbReference type="ARBA" id="ARBA00022679"/>
    </source>
</evidence>
<keyword evidence="6" id="KW-0819">tRNA processing</keyword>
<keyword evidence="4" id="KW-0808">Transferase</keyword>
<dbReference type="AlphaFoldDB" id="A0AAW1VW75"/>
<gene>
    <name evidence="7" type="ORF">M0R45_035233</name>
</gene>
<keyword evidence="8" id="KW-1185">Reference proteome</keyword>
<reference evidence="7 8" key="1">
    <citation type="journal article" date="2023" name="G3 (Bethesda)">
        <title>A chromosome-length genome assembly and annotation of blackberry (Rubus argutus, cv. 'Hillquist').</title>
        <authorList>
            <person name="Bruna T."/>
            <person name="Aryal R."/>
            <person name="Dudchenko O."/>
            <person name="Sargent D.J."/>
            <person name="Mead D."/>
            <person name="Buti M."/>
            <person name="Cavallini A."/>
            <person name="Hytonen T."/>
            <person name="Andres J."/>
            <person name="Pham M."/>
            <person name="Weisz D."/>
            <person name="Mascagni F."/>
            <person name="Usai G."/>
            <person name="Natali L."/>
            <person name="Bassil N."/>
            <person name="Fernandez G.E."/>
            <person name="Lomsadze A."/>
            <person name="Armour M."/>
            <person name="Olukolu B."/>
            <person name="Poorten T."/>
            <person name="Britton C."/>
            <person name="Davik J."/>
            <person name="Ashrafi H."/>
            <person name="Aiden E.L."/>
            <person name="Borodovsky M."/>
            <person name="Worthington M."/>
        </authorList>
    </citation>
    <scope>NUCLEOTIDE SEQUENCE [LARGE SCALE GENOMIC DNA]</scope>
    <source>
        <strain evidence="7">PI 553951</strain>
    </source>
</reference>
<evidence type="ECO:0000256" key="3">
    <source>
        <dbReference type="ARBA" id="ARBA00022603"/>
    </source>
</evidence>
<keyword evidence="5" id="KW-0949">S-adenosyl-L-methionine</keyword>
<dbReference type="InterPro" id="IPR029063">
    <property type="entry name" value="SAM-dependent_MTases_sf"/>
</dbReference>
<dbReference type="EC" id="2.1.1.33" evidence="2"/>
<evidence type="ECO:0000256" key="1">
    <source>
        <dbReference type="ARBA" id="ARBA00000142"/>
    </source>
</evidence>
<accession>A0AAW1VW75</accession>
<dbReference type="Proteomes" id="UP001457282">
    <property type="component" value="Unassembled WGS sequence"/>
</dbReference>
<dbReference type="Pfam" id="PF02390">
    <property type="entry name" value="Methyltransf_4"/>
    <property type="match status" value="1"/>
</dbReference>
<dbReference type="EMBL" id="JBEDUW010000007">
    <property type="protein sequence ID" value="KAK9911316.1"/>
    <property type="molecule type" value="Genomic_DNA"/>
</dbReference>
<evidence type="ECO:0000256" key="5">
    <source>
        <dbReference type="ARBA" id="ARBA00022691"/>
    </source>
</evidence>
<keyword evidence="3" id="KW-0489">Methyltransferase</keyword>
<name>A0AAW1VW75_RUBAR</name>
<proteinExistence type="predicted"/>
<comment type="caution">
    <text evidence="7">The sequence shown here is derived from an EMBL/GenBank/DDBJ whole genome shotgun (WGS) entry which is preliminary data.</text>
</comment>
<evidence type="ECO:0000256" key="2">
    <source>
        <dbReference type="ARBA" id="ARBA00011977"/>
    </source>
</evidence>
<comment type="catalytic activity">
    <reaction evidence="1">
        <text>guanosine(46) in tRNA + S-adenosyl-L-methionine = N(7)-methylguanosine(46) in tRNA + S-adenosyl-L-homocysteine</text>
        <dbReference type="Rhea" id="RHEA:42708"/>
        <dbReference type="Rhea" id="RHEA-COMP:10188"/>
        <dbReference type="Rhea" id="RHEA-COMP:10189"/>
        <dbReference type="ChEBI" id="CHEBI:57856"/>
        <dbReference type="ChEBI" id="CHEBI:59789"/>
        <dbReference type="ChEBI" id="CHEBI:74269"/>
        <dbReference type="ChEBI" id="CHEBI:74480"/>
        <dbReference type="EC" id="2.1.1.33"/>
    </reaction>
</comment>
<dbReference type="GO" id="GO:0008176">
    <property type="term" value="F:tRNA (guanine(46)-N7)-methyltransferase activity"/>
    <property type="evidence" value="ECO:0007669"/>
    <property type="project" value="UniProtKB-EC"/>
</dbReference>
<dbReference type="PANTHER" id="PTHR23417">
    <property type="entry name" value="3-DEOXY-D-MANNO-OCTULOSONIC-ACID TRANSFERASE/TRNA GUANINE-N 7 - -METHYLTRANSFERASE"/>
    <property type="match status" value="1"/>
</dbReference>
<evidence type="ECO:0000313" key="8">
    <source>
        <dbReference type="Proteomes" id="UP001457282"/>
    </source>
</evidence>
<dbReference type="PANTHER" id="PTHR23417:SF21">
    <property type="entry name" value="TRNA (GUANINE-N(7)-)-METHYLTRANSFERASE"/>
    <property type="match status" value="1"/>
</dbReference>
<dbReference type="InterPro" id="IPR003358">
    <property type="entry name" value="tRNA_(Gua-N-7)_MeTrfase_Trmb"/>
</dbReference>
<evidence type="ECO:0000256" key="6">
    <source>
        <dbReference type="ARBA" id="ARBA00022694"/>
    </source>
</evidence>
<protein>
    <recommendedName>
        <fullName evidence="2">tRNA (guanine(46)-N(7))-methyltransferase</fullName>
        <ecNumber evidence="2">2.1.1.33</ecNumber>
    </recommendedName>
</protein>
<sequence length="121" mass="13943">MDNLLTQLVIWKAKLPPKLVKHADVWVKKVGRRNIYFIHATATTSLDQLVSTYPGPLMLVSILCSDPYLKRKHHKRRIVQKPQKPLVDSTVNNLIPSAQVYETVVFDIIVKCLAYSITWEF</sequence>
<dbReference type="Gene3D" id="3.40.50.150">
    <property type="entry name" value="Vaccinia Virus protein VP39"/>
    <property type="match status" value="1"/>
</dbReference>
<evidence type="ECO:0000313" key="7">
    <source>
        <dbReference type="EMBL" id="KAK9911316.1"/>
    </source>
</evidence>
<organism evidence="7 8">
    <name type="scientific">Rubus argutus</name>
    <name type="common">Southern blackberry</name>
    <dbReference type="NCBI Taxonomy" id="59490"/>
    <lineage>
        <taxon>Eukaryota</taxon>
        <taxon>Viridiplantae</taxon>
        <taxon>Streptophyta</taxon>
        <taxon>Embryophyta</taxon>
        <taxon>Tracheophyta</taxon>
        <taxon>Spermatophyta</taxon>
        <taxon>Magnoliopsida</taxon>
        <taxon>eudicotyledons</taxon>
        <taxon>Gunneridae</taxon>
        <taxon>Pentapetalae</taxon>
        <taxon>rosids</taxon>
        <taxon>fabids</taxon>
        <taxon>Rosales</taxon>
        <taxon>Rosaceae</taxon>
        <taxon>Rosoideae</taxon>
        <taxon>Rosoideae incertae sedis</taxon>
        <taxon>Rubus</taxon>
    </lineage>
</organism>
<dbReference type="GO" id="GO:0043527">
    <property type="term" value="C:tRNA methyltransferase complex"/>
    <property type="evidence" value="ECO:0007669"/>
    <property type="project" value="TreeGrafter"/>
</dbReference>